<proteinExistence type="predicted"/>
<keyword evidence="1" id="KW-1133">Transmembrane helix</keyword>
<dbReference type="Proteomes" id="UP001596514">
    <property type="component" value="Unassembled WGS sequence"/>
</dbReference>
<keyword evidence="3" id="KW-1185">Reference proteome</keyword>
<sequence length="114" mass="11871">MIPLARNANLLVTFLLELGVLASVGYWGFVTGSNWPVRLLLGLGGPALFIVAWAIFGAPNGAMIPLTGLARAVLEVLWFGGGAAALVMAGRVVPGIAFAAVFVVNAALRLIWNQ</sequence>
<dbReference type="InterPro" id="IPR021214">
    <property type="entry name" value="DUF2568"/>
</dbReference>
<organism evidence="2 3">
    <name type="scientific">Streptosporangium amethystogenes subsp. fukuiense</name>
    <dbReference type="NCBI Taxonomy" id="698418"/>
    <lineage>
        <taxon>Bacteria</taxon>
        <taxon>Bacillati</taxon>
        <taxon>Actinomycetota</taxon>
        <taxon>Actinomycetes</taxon>
        <taxon>Streptosporangiales</taxon>
        <taxon>Streptosporangiaceae</taxon>
        <taxon>Streptosporangium</taxon>
    </lineage>
</organism>
<feature type="transmembrane region" description="Helical" evidence="1">
    <location>
        <begin position="35"/>
        <end position="56"/>
    </location>
</feature>
<dbReference type="EMBL" id="JBHTEE010000001">
    <property type="protein sequence ID" value="MFC7602372.1"/>
    <property type="molecule type" value="Genomic_DNA"/>
</dbReference>
<feature type="transmembrane region" description="Helical" evidence="1">
    <location>
        <begin position="95"/>
        <end position="112"/>
    </location>
</feature>
<evidence type="ECO:0000313" key="3">
    <source>
        <dbReference type="Proteomes" id="UP001596514"/>
    </source>
</evidence>
<feature type="transmembrane region" description="Helical" evidence="1">
    <location>
        <begin position="7"/>
        <end position="29"/>
    </location>
</feature>
<keyword evidence="1" id="KW-0812">Transmembrane</keyword>
<reference evidence="3" key="1">
    <citation type="journal article" date="2019" name="Int. J. Syst. Evol. Microbiol.">
        <title>The Global Catalogue of Microorganisms (GCM) 10K type strain sequencing project: providing services to taxonomists for standard genome sequencing and annotation.</title>
        <authorList>
            <consortium name="The Broad Institute Genomics Platform"/>
            <consortium name="The Broad Institute Genome Sequencing Center for Infectious Disease"/>
            <person name="Wu L."/>
            <person name="Ma J."/>
        </authorList>
    </citation>
    <scope>NUCLEOTIDE SEQUENCE [LARGE SCALE GENOMIC DNA]</scope>
    <source>
        <strain evidence="3">JCM 10083</strain>
    </source>
</reference>
<accession>A0ABW2T309</accession>
<dbReference type="Pfam" id="PF10823">
    <property type="entry name" value="DUF2568"/>
    <property type="match status" value="1"/>
</dbReference>
<comment type="caution">
    <text evidence="2">The sequence shown here is derived from an EMBL/GenBank/DDBJ whole genome shotgun (WGS) entry which is preliminary data.</text>
</comment>
<name>A0ABW2T309_9ACTN</name>
<keyword evidence="1" id="KW-0472">Membrane</keyword>
<evidence type="ECO:0000256" key="1">
    <source>
        <dbReference type="SAM" id="Phobius"/>
    </source>
</evidence>
<dbReference type="RefSeq" id="WP_343978500.1">
    <property type="nucleotide sequence ID" value="NZ_BAAAGK010000164.1"/>
</dbReference>
<feature type="transmembrane region" description="Helical" evidence="1">
    <location>
        <begin position="68"/>
        <end position="89"/>
    </location>
</feature>
<protein>
    <submittedName>
        <fullName evidence="2">YrdB family protein</fullName>
    </submittedName>
</protein>
<gene>
    <name evidence="2" type="ORF">ACFQVD_19925</name>
</gene>
<evidence type="ECO:0000313" key="2">
    <source>
        <dbReference type="EMBL" id="MFC7602372.1"/>
    </source>
</evidence>